<evidence type="ECO:0000313" key="1">
    <source>
        <dbReference type="EMBL" id="CAL0333511.1"/>
    </source>
</evidence>
<sequence length="83" mass="9626">MFKTHQTEKRSASLKEKLASLGRPAWKEARATIQKLLLATELTLRQKSLLDDECDDTLMSCLHRVIELSFNHFNKVLKDRQSI</sequence>
<dbReference type="GO" id="GO:0004334">
    <property type="term" value="F:fumarylacetoacetase activity"/>
    <property type="evidence" value="ECO:0007669"/>
    <property type="project" value="InterPro"/>
</dbReference>
<keyword evidence="2" id="KW-1185">Reference proteome</keyword>
<organism evidence="1 2">
    <name type="scientific">Lupinus luteus</name>
    <name type="common">European yellow lupine</name>
    <dbReference type="NCBI Taxonomy" id="3873"/>
    <lineage>
        <taxon>Eukaryota</taxon>
        <taxon>Viridiplantae</taxon>
        <taxon>Streptophyta</taxon>
        <taxon>Embryophyta</taxon>
        <taxon>Tracheophyta</taxon>
        <taxon>Spermatophyta</taxon>
        <taxon>Magnoliopsida</taxon>
        <taxon>eudicotyledons</taxon>
        <taxon>Gunneridae</taxon>
        <taxon>Pentapetalae</taxon>
        <taxon>rosids</taxon>
        <taxon>fabids</taxon>
        <taxon>Fabales</taxon>
        <taxon>Fabaceae</taxon>
        <taxon>Papilionoideae</taxon>
        <taxon>50 kb inversion clade</taxon>
        <taxon>genistoids sensu lato</taxon>
        <taxon>core genistoids</taxon>
        <taxon>Genisteae</taxon>
        <taxon>Lupinus</taxon>
    </lineage>
</organism>
<dbReference type="AlphaFoldDB" id="A0AAV1YJD8"/>
<dbReference type="Proteomes" id="UP001497480">
    <property type="component" value="Unassembled WGS sequence"/>
</dbReference>
<reference evidence="1 2" key="1">
    <citation type="submission" date="2024-03" db="EMBL/GenBank/DDBJ databases">
        <authorList>
            <person name="Martinez-Hernandez J."/>
        </authorList>
    </citation>
    <scope>NUCLEOTIDE SEQUENCE [LARGE SCALE GENOMIC DNA]</scope>
</reference>
<proteinExistence type="predicted"/>
<gene>
    <name evidence="1" type="ORF">LLUT_LOCUS34571</name>
</gene>
<dbReference type="EMBL" id="CAXHTB010000025">
    <property type="protein sequence ID" value="CAL0333511.1"/>
    <property type="molecule type" value="Genomic_DNA"/>
</dbReference>
<dbReference type="GO" id="GO:0009072">
    <property type="term" value="P:aromatic amino acid metabolic process"/>
    <property type="evidence" value="ECO:0007669"/>
    <property type="project" value="InterPro"/>
</dbReference>
<dbReference type="InterPro" id="IPR036462">
    <property type="entry name" value="Fumarylacetoacetase_N_sf"/>
</dbReference>
<accession>A0AAV1YJD8</accession>
<protein>
    <submittedName>
        <fullName evidence="1">Uncharacterized protein</fullName>
    </submittedName>
</protein>
<name>A0AAV1YJD8_LUPLU</name>
<evidence type="ECO:0000313" key="2">
    <source>
        <dbReference type="Proteomes" id="UP001497480"/>
    </source>
</evidence>
<dbReference type="Gene3D" id="2.30.30.230">
    <property type="entry name" value="Fumarylacetoacetase, N-terminal domain"/>
    <property type="match status" value="1"/>
</dbReference>
<comment type="caution">
    <text evidence="1">The sequence shown here is derived from an EMBL/GenBank/DDBJ whole genome shotgun (WGS) entry which is preliminary data.</text>
</comment>